<comment type="caution">
    <text evidence="2">The sequence shown here is derived from an EMBL/GenBank/DDBJ whole genome shotgun (WGS) entry which is preliminary data.</text>
</comment>
<evidence type="ECO:0000256" key="1">
    <source>
        <dbReference type="SAM" id="MobiDB-lite"/>
    </source>
</evidence>
<dbReference type="AlphaFoldDB" id="A0A9W8GDQ6"/>
<sequence length="128" mass="13863">MTIVQRHLAKLDAEIRHFDKSPATGIEPKRSTYVAQPLAGVGGGTVGISNGELSSFRLPTPKRFSDSIPSLALENAVTEGDEFYTPSRIPKRRHGQQGGSNGVNRPVQRPKKQMKLANSVLSLDGIEV</sequence>
<evidence type="ECO:0000313" key="2">
    <source>
        <dbReference type="EMBL" id="KAJ2681812.1"/>
    </source>
</evidence>
<accession>A0A9W8GDQ6</accession>
<dbReference type="Proteomes" id="UP001151516">
    <property type="component" value="Unassembled WGS sequence"/>
</dbReference>
<evidence type="ECO:0000313" key="3">
    <source>
        <dbReference type="Proteomes" id="UP001151516"/>
    </source>
</evidence>
<name>A0A9W8GDQ6_9FUNG</name>
<reference evidence="2" key="1">
    <citation type="submission" date="2022-07" db="EMBL/GenBank/DDBJ databases">
        <title>Phylogenomic reconstructions and comparative analyses of Kickxellomycotina fungi.</title>
        <authorList>
            <person name="Reynolds N.K."/>
            <person name="Stajich J.E."/>
            <person name="Barry K."/>
            <person name="Grigoriev I.V."/>
            <person name="Crous P."/>
            <person name="Smith M.E."/>
        </authorList>
    </citation>
    <scope>NUCLEOTIDE SEQUENCE</scope>
    <source>
        <strain evidence="2">CBS 109367</strain>
    </source>
</reference>
<dbReference type="OrthoDB" id="2505961at2759"/>
<dbReference type="EMBL" id="JANBTX010000545">
    <property type="protein sequence ID" value="KAJ2681812.1"/>
    <property type="molecule type" value="Genomic_DNA"/>
</dbReference>
<organism evidence="2 3">
    <name type="scientific">Coemansia spiralis</name>
    <dbReference type="NCBI Taxonomy" id="417178"/>
    <lineage>
        <taxon>Eukaryota</taxon>
        <taxon>Fungi</taxon>
        <taxon>Fungi incertae sedis</taxon>
        <taxon>Zoopagomycota</taxon>
        <taxon>Kickxellomycotina</taxon>
        <taxon>Kickxellomycetes</taxon>
        <taxon>Kickxellales</taxon>
        <taxon>Kickxellaceae</taxon>
        <taxon>Coemansia</taxon>
    </lineage>
</organism>
<feature type="non-terminal residue" evidence="2">
    <location>
        <position position="128"/>
    </location>
</feature>
<gene>
    <name evidence="2" type="ORF">IWW39_006228</name>
</gene>
<protein>
    <submittedName>
        <fullName evidence="2">Uncharacterized protein</fullName>
    </submittedName>
</protein>
<proteinExistence type="predicted"/>
<feature type="region of interest" description="Disordered" evidence="1">
    <location>
        <begin position="82"/>
        <end position="115"/>
    </location>
</feature>
<keyword evidence="3" id="KW-1185">Reference proteome</keyword>